<evidence type="ECO:0000313" key="3">
    <source>
        <dbReference type="EMBL" id="THU79423.1"/>
    </source>
</evidence>
<reference evidence="3 4" key="1">
    <citation type="journal article" date="2019" name="Nat. Ecol. Evol.">
        <title>Megaphylogeny resolves global patterns of mushroom evolution.</title>
        <authorList>
            <person name="Varga T."/>
            <person name="Krizsan K."/>
            <person name="Foldi C."/>
            <person name="Dima B."/>
            <person name="Sanchez-Garcia M."/>
            <person name="Sanchez-Ramirez S."/>
            <person name="Szollosi G.J."/>
            <person name="Szarkandi J.G."/>
            <person name="Papp V."/>
            <person name="Albert L."/>
            <person name="Andreopoulos W."/>
            <person name="Angelini C."/>
            <person name="Antonin V."/>
            <person name="Barry K.W."/>
            <person name="Bougher N.L."/>
            <person name="Buchanan P."/>
            <person name="Buyck B."/>
            <person name="Bense V."/>
            <person name="Catcheside P."/>
            <person name="Chovatia M."/>
            <person name="Cooper J."/>
            <person name="Damon W."/>
            <person name="Desjardin D."/>
            <person name="Finy P."/>
            <person name="Geml J."/>
            <person name="Haridas S."/>
            <person name="Hughes K."/>
            <person name="Justo A."/>
            <person name="Karasinski D."/>
            <person name="Kautmanova I."/>
            <person name="Kiss B."/>
            <person name="Kocsube S."/>
            <person name="Kotiranta H."/>
            <person name="LaButti K.M."/>
            <person name="Lechner B.E."/>
            <person name="Liimatainen K."/>
            <person name="Lipzen A."/>
            <person name="Lukacs Z."/>
            <person name="Mihaltcheva S."/>
            <person name="Morgado L.N."/>
            <person name="Niskanen T."/>
            <person name="Noordeloos M.E."/>
            <person name="Ohm R.A."/>
            <person name="Ortiz-Santana B."/>
            <person name="Ovrebo C."/>
            <person name="Racz N."/>
            <person name="Riley R."/>
            <person name="Savchenko A."/>
            <person name="Shiryaev A."/>
            <person name="Soop K."/>
            <person name="Spirin V."/>
            <person name="Szebenyi C."/>
            <person name="Tomsovsky M."/>
            <person name="Tulloss R.E."/>
            <person name="Uehling J."/>
            <person name="Grigoriev I.V."/>
            <person name="Vagvolgyi C."/>
            <person name="Papp T."/>
            <person name="Martin F.M."/>
            <person name="Miettinen O."/>
            <person name="Hibbett D.S."/>
            <person name="Nagy L.G."/>
        </authorList>
    </citation>
    <scope>NUCLEOTIDE SEQUENCE [LARGE SCALE GENOMIC DNA]</scope>
    <source>
        <strain evidence="3 4">CBS 962.96</strain>
    </source>
</reference>
<feature type="domain" description="CxC6 like cysteine cluster associated with KDZ" evidence="2">
    <location>
        <begin position="334"/>
        <end position="399"/>
    </location>
</feature>
<dbReference type="Proteomes" id="UP000297245">
    <property type="component" value="Unassembled WGS sequence"/>
</dbReference>
<organism evidence="3 4">
    <name type="scientific">Dendrothele bispora (strain CBS 962.96)</name>
    <dbReference type="NCBI Taxonomy" id="1314807"/>
    <lineage>
        <taxon>Eukaryota</taxon>
        <taxon>Fungi</taxon>
        <taxon>Dikarya</taxon>
        <taxon>Basidiomycota</taxon>
        <taxon>Agaricomycotina</taxon>
        <taxon>Agaricomycetes</taxon>
        <taxon>Agaricomycetidae</taxon>
        <taxon>Agaricales</taxon>
        <taxon>Agaricales incertae sedis</taxon>
        <taxon>Dendrothele</taxon>
    </lineage>
</organism>
<dbReference type="OrthoDB" id="3055037at2759"/>
<accession>A0A4S8KUH7</accession>
<dbReference type="InterPro" id="IPR041539">
    <property type="entry name" value="CxC5"/>
</dbReference>
<gene>
    <name evidence="3" type="ORF">K435DRAFT_697804</name>
</gene>
<keyword evidence="4" id="KW-1185">Reference proteome</keyword>
<dbReference type="Pfam" id="PF18718">
    <property type="entry name" value="CxC5"/>
    <property type="match status" value="1"/>
</dbReference>
<name>A0A4S8KUH7_DENBC</name>
<proteinExistence type="predicted"/>
<evidence type="ECO:0008006" key="5">
    <source>
        <dbReference type="Google" id="ProtNLM"/>
    </source>
</evidence>
<dbReference type="Pfam" id="PF18721">
    <property type="entry name" value="CxC6"/>
    <property type="match status" value="1"/>
</dbReference>
<dbReference type="AlphaFoldDB" id="A0A4S8KUH7"/>
<evidence type="ECO:0000259" key="1">
    <source>
        <dbReference type="Pfam" id="PF18718"/>
    </source>
</evidence>
<dbReference type="EMBL" id="ML180027">
    <property type="protein sequence ID" value="THU79423.1"/>
    <property type="molecule type" value="Genomic_DNA"/>
</dbReference>
<evidence type="ECO:0000313" key="4">
    <source>
        <dbReference type="Proteomes" id="UP000297245"/>
    </source>
</evidence>
<protein>
    <recommendedName>
        <fullName evidence="5">CxC5 like cysteine cluster associated with KDZ domain-containing protein</fullName>
    </recommendedName>
</protein>
<sequence>MAILYNTTRNATNILISQILAFVLLCSHLKRNILLLYPSRHPINQVPSILPRETRIFLGESCNMDDKDVEACWDAVKDVVWAEDTVFQAIQNDEAVEHTFQKHGRKLYPSPRSLWPPNQYCINIECPYVKANKNLKLQQVSELNGILYTVSMGPIAVRIYQMTCEGCKIVYHPDYFVKKDPDTNERSRHYYDATMPPGVLQVATHHFVETALSRMWRNHMLYGATSAGNCAKVYMRMHSRTACIPSEWTVQASLHSDYVYDAFKILSLLEYHHSRGTHLSVPQTIDQAYRFEAEMLRVNEEIRKHGQPEINHRCEKCVRTVVDNGKAYEIFAVICDGVTVGRPCCGVPHCKGQLKSTQDVFCIEHDAKRLICRVTGCERRIKSTTSQTCDLPDHQAAEARYRDEEKAAFQLKLRYERARRADEQANLDWDFGNTDLDTGSDAVFQAVVETGKGAKKQKSTVRAQFGRRRTHNEQLIIAPCGTILARETFYFSEAFSAVAQLVRDTFEGRRKPNHFIFDCNCILSKYVRKHIDPATRDFFEDIGLAVDVFHFKCKHSEKDTYCGSECNPYKFPELMYTTEDGKEHWYFNTSIAEQTNAWFGKYHSMCREMRAVFYEFFLNQMILMHNEDKKKELEEAGYFPTYWNM</sequence>
<evidence type="ECO:0000259" key="2">
    <source>
        <dbReference type="Pfam" id="PF18721"/>
    </source>
</evidence>
<feature type="domain" description="CxC5 like cysteine cluster associated with KDZ" evidence="1">
    <location>
        <begin position="111"/>
        <end position="237"/>
    </location>
</feature>
<dbReference type="InterPro" id="IPR040898">
    <property type="entry name" value="CxC6"/>
</dbReference>